<name>A0A2Z7A520_9LAMI</name>
<feature type="domain" description="TFIIS N-terminal" evidence="3">
    <location>
        <begin position="63"/>
        <end position="143"/>
    </location>
</feature>
<dbReference type="AlphaFoldDB" id="A0A2Z7A520"/>
<organism evidence="4 5">
    <name type="scientific">Dorcoceras hygrometricum</name>
    <dbReference type="NCBI Taxonomy" id="472368"/>
    <lineage>
        <taxon>Eukaryota</taxon>
        <taxon>Viridiplantae</taxon>
        <taxon>Streptophyta</taxon>
        <taxon>Embryophyta</taxon>
        <taxon>Tracheophyta</taxon>
        <taxon>Spermatophyta</taxon>
        <taxon>Magnoliopsida</taxon>
        <taxon>eudicotyledons</taxon>
        <taxon>Gunneridae</taxon>
        <taxon>Pentapetalae</taxon>
        <taxon>asterids</taxon>
        <taxon>lamiids</taxon>
        <taxon>Lamiales</taxon>
        <taxon>Gesneriaceae</taxon>
        <taxon>Didymocarpoideae</taxon>
        <taxon>Trichosporeae</taxon>
        <taxon>Loxocarpinae</taxon>
        <taxon>Dorcoceras</taxon>
    </lineage>
</organism>
<proteinExistence type="predicted"/>
<feature type="compositionally biased region" description="Polar residues" evidence="2">
    <location>
        <begin position="483"/>
        <end position="503"/>
    </location>
</feature>
<dbReference type="SUPFAM" id="SSF47676">
    <property type="entry name" value="Conserved domain common to transcription factors TFIIS, elongin A, CRSP70"/>
    <property type="match status" value="1"/>
</dbReference>
<feature type="region of interest" description="Disordered" evidence="2">
    <location>
        <begin position="470"/>
        <end position="531"/>
    </location>
</feature>
<evidence type="ECO:0000259" key="3">
    <source>
        <dbReference type="PROSITE" id="PS51319"/>
    </source>
</evidence>
<dbReference type="GO" id="GO:0005634">
    <property type="term" value="C:nucleus"/>
    <property type="evidence" value="ECO:0007669"/>
    <property type="project" value="UniProtKB-SubCell"/>
</dbReference>
<protein>
    <recommendedName>
        <fullName evidence="3">TFIIS N-terminal domain-containing protein</fullName>
    </recommendedName>
</protein>
<feature type="compositionally biased region" description="Low complexity" evidence="2">
    <location>
        <begin position="514"/>
        <end position="530"/>
    </location>
</feature>
<sequence length="989" mass="106928">MNNGLMVPSRVRELVTVMMNDDIGCYVKNIGEATRHWSAVARAITATENKDCLNLFVQLDGLQFIYKWLKDAQKYSNEASDSFVEESITHLLQVLEKLYDGNENMFSSEIWTVVNDLRSHNSLKVQDEAQVLFESWEKKRAGENNKTSSESVTNVEITGDLTAGGKEKSVNIIEKVALEHCLSEASPSSKSPSKERESETACMGGFHPGPVESEPNSDMLFDPLLTDNRHSDHLNSPSISNPNVEALVLPPKGATSTTVSCPDVSGESRELEVVSEVKDIPKVGSSPWNLRLSKEPKLPEVIPCPSSLDAADAMNSSTEPTSLSVSGDKNLCGEGSISIDKKGSEFDGKVAMSNGHANRRQCSSAFDTKEVGEFNHHVLWSSSGGKNYQENLKDEMLPSEDDGKINIHDLSSRDFVMATDYSIFKKDKDRQHAPSGKKSTVNLEYGLLDPLEFARQVAIEVEREVVDYREQSCSSEKRPEENMQPSCSLDSVSGNRSHASGGSSKEAGNHPDLSAESEASSGEEGSSASSKDINAEATNGIQDAEISQVTEASQEETNKEAGVCNFDLNVEVCSEDADYPMNQFTAPVSVVSASRPVAVPGFPTAPLQFEGNLGWKGSASTSAFRPAPSRRVPDIDKDVSTGGRSSSSKNRQQLLDIDLNVAESGDGRTRDLSTDKQVLTSLSLPSGESSVEMKSRSKHIVLDLNLASEVGGGPTDWHATRQLFPQRYFQQTLSNSSSSSIKQPSLNNIDLNDHPFTNGSLGYSHLLEYSQYLNIPGSVKSDDSVISIMGARVEVNNKEFASQTQSIPNGKTSELAFDINSGRTGGYLGAGSALPYVHPAVYGYSNIAPAPGPGLPFSSTVYGPGGPIPYMVDSRGAPVIPQVVGPTSVLPTTFSQAPYLLNTTHSNLSYSVGSSRGMLDLNSGTMMEGGNKDRTSLGLFINSGPSRPMEEELWPSSHPTISSGFGGKRKEPENGWEHYPPKPHTPPWI</sequence>
<gene>
    <name evidence="4" type="ORF">F511_11381</name>
</gene>
<reference evidence="4 5" key="1">
    <citation type="journal article" date="2015" name="Proc. Natl. Acad. Sci. U.S.A.">
        <title>The resurrection genome of Boea hygrometrica: A blueprint for survival of dehydration.</title>
        <authorList>
            <person name="Xiao L."/>
            <person name="Yang G."/>
            <person name="Zhang L."/>
            <person name="Yang X."/>
            <person name="Zhao S."/>
            <person name="Ji Z."/>
            <person name="Zhou Q."/>
            <person name="Hu M."/>
            <person name="Wang Y."/>
            <person name="Chen M."/>
            <person name="Xu Y."/>
            <person name="Jin H."/>
            <person name="Xiao X."/>
            <person name="Hu G."/>
            <person name="Bao F."/>
            <person name="Hu Y."/>
            <person name="Wan P."/>
            <person name="Li L."/>
            <person name="Deng X."/>
            <person name="Kuang T."/>
            <person name="Xiang C."/>
            <person name="Zhu J.K."/>
            <person name="Oliver M.J."/>
            <person name="He Y."/>
        </authorList>
    </citation>
    <scope>NUCLEOTIDE SEQUENCE [LARGE SCALE GENOMIC DNA]</scope>
    <source>
        <strain evidence="5">cv. XS01</strain>
    </source>
</reference>
<evidence type="ECO:0000313" key="5">
    <source>
        <dbReference type="Proteomes" id="UP000250235"/>
    </source>
</evidence>
<feature type="region of interest" description="Disordered" evidence="2">
    <location>
        <begin position="183"/>
        <end position="202"/>
    </location>
</feature>
<dbReference type="PROSITE" id="PS51319">
    <property type="entry name" value="TFIIS_N"/>
    <property type="match status" value="1"/>
</dbReference>
<dbReference type="OrthoDB" id="1595674at2759"/>
<feature type="region of interest" description="Disordered" evidence="2">
    <location>
        <begin position="948"/>
        <end position="989"/>
    </location>
</feature>
<dbReference type="Gene3D" id="1.20.930.10">
    <property type="entry name" value="Conserved domain common to transcription factors TFIIS, elongin A, CRSP70"/>
    <property type="match status" value="1"/>
</dbReference>
<feature type="compositionally biased region" description="Polar residues" evidence="2">
    <location>
        <begin position="642"/>
        <end position="653"/>
    </location>
</feature>
<dbReference type="Proteomes" id="UP000250235">
    <property type="component" value="Unassembled WGS sequence"/>
</dbReference>
<accession>A0A2Z7A520</accession>
<dbReference type="EMBL" id="KV019044">
    <property type="protein sequence ID" value="KZV16549.1"/>
    <property type="molecule type" value="Genomic_DNA"/>
</dbReference>
<dbReference type="InterPro" id="IPR017923">
    <property type="entry name" value="TFIIS_N"/>
</dbReference>
<feature type="compositionally biased region" description="Basic and acidic residues" evidence="2">
    <location>
        <begin position="470"/>
        <end position="481"/>
    </location>
</feature>
<dbReference type="PANTHER" id="PTHR47292">
    <property type="entry name" value="TRANSCRIPTION ELONGATION FACTOR (TFIIS) FAMILY PROTEIN-RELATED"/>
    <property type="match status" value="1"/>
</dbReference>
<keyword evidence="5" id="KW-1185">Reference proteome</keyword>
<evidence type="ECO:0000313" key="4">
    <source>
        <dbReference type="EMBL" id="KZV16549.1"/>
    </source>
</evidence>
<feature type="compositionally biased region" description="Basic and acidic residues" evidence="2">
    <location>
        <begin position="968"/>
        <end position="980"/>
    </location>
</feature>
<dbReference type="InterPro" id="IPR035441">
    <property type="entry name" value="TFIIS/LEDGF_dom_sf"/>
</dbReference>
<dbReference type="PANTHER" id="PTHR47292:SF1">
    <property type="entry name" value="TRANSCRIPTION ELONGATION FACTOR (TFIIS) FAMILY PROTEIN"/>
    <property type="match status" value="1"/>
</dbReference>
<evidence type="ECO:0000256" key="2">
    <source>
        <dbReference type="SAM" id="MobiDB-lite"/>
    </source>
</evidence>
<feature type="region of interest" description="Disordered" evidence="2">
    <location>
        <begin position="618"/>
        <end position="655"/>
    </location>
</feature>
<keyword evidence="1" id="KW-0539">Nucleus</keyword>
<comment type="subcellular location">
    <subcellularLocation>
        <location evidence="1">Nucleus</location>
    </subcellularLocation>
</comment>
<evidence type="ECO:0000256" key="1">
    <source>
        <dbReference type="PROSITE-ProRule" id="PRU00649"/>
    </source>
</evidence>